<dbReference type="RefSeq" id="WP_091260559.1">
    <property type="nucleotide sequence ID" value="NZ_FNDE01000016.1"/>
</dbReference>
<evidence type="ECO:0000256" key="1">
    <source>
        <dbReference type="ARBA" id="ARBA00010923"/>
    </source>
</evidence>
<dbReference type="PANTHER" id="PTHR30408">
    <property type="entry name" value="TYPE-1 RESTRICTION ENZYME ECOKI SPECIFICITY PROTEIN"/>
    <property type="match status" value="1"/>
</dbReference>
<keyword evidence="3" id="KW-0238">DNA-binding</keyword>
<reference evidence="5 6" key="1">
    <citation type="submission" date="2016-10" db="EMBL/GenBank/DDBJ databases">
        <authorList>
            <person name="de Groot N.N."/>
        </authorList>
    </citation>
    <scope>NUCLEOTIDE SEQUENCE [LARGE SCALE GENOMIC DNA]</scope>
    <source>
        <strain evidence="5 6">L 420-91</strain>
    </source>
</reference>
<dbReference type="EMBL" id="FNDE01000016">
    <property type="protein sequence ID" value="SDH21675.1"/>
    <property type="molecule type" value="Genomic_DNA"/>
</dbReference>
<name>A0A1G8AKY2_ANETH</name>
<dbReference type="SUPFAM" id="SSF116734">
    <property type="entry name" value="DNA methylase specificity domain"/>
    <property type="match status" value="2"/>
</dbReference>
<feature type="domain" description="Type I restriction modification DNA specificity" evidence="4">
    <location>
        <begin position="15"/>
        <end position="208"/>
    </location>
</feature>
<evidence type="ECO:0000313" key="6">
    <source>
        <dbReference type="Proteomes" id="UP000198956"/>
    </source>
</evidence>
<comment type="similarity">
    <text evidence="1">Belongs to the type-I restriction system S methylase family.</text>
</comment>
<dbReference type="PANTHER" id="PTHR30408:SF13">
    <property type="entry name" value="TYPE I RESTRICTION ENZYME HINDI SPECIFICITY SUBUNIT"/>
    <property type="match status" value="1"/>
</dbReference>
<dbReference type="GO" id="GO:0009307">
    <property type="term" value="P:DNA restriction-modification system"/>
    <property type="evidence" value="ECO:0007669"/>
    <property type="project" value="UniProtKB-KW"/>
</dbReference>
<accession>A0A1G8AKY2</accession>
<dbReference type="Proteomes" id="UP000198956">
    <property type="component" value="Unassembled WGS sequence"/>
</dbReference>
<keyword evidence="2" id="KW-0680">Restriction system</keyword>
<evidence type="ECO:0000256" key="3">
    <source>
        <dbReference type="ARBA" id="ARBA00023125"/>
    </source>
</evidence>
<protein>
    <submittedName>
        <fullName evidence="5">Type I restriction enzyme, S subunit</fullName>
    </submittedName>
</protein>
<dbReference type="AlphaFoldDB" id="A0A1G8AKY2"/>
<evidence type="ECO:0000259" key="4">
    <source>
        <dbReference type="Pfam" id="PF01420"/>
    </source>
</evidence>
<proteinExistence type="inferred from homology"/>
<feature type="domain" description="Type I restriction modification DNA specificity" evidence="4">
    <location>
        <begin position="247"/>
        <end position="403"/>
    </location>
</feature>
<organism evidence="5 6">
    <name type="scientific">Aneurinibacillus thermoaerophilus</name>
    <dbReference type="NCBI Taxonomy" id="143495"/>
    <lineage>
        <taxon>Bacteria</taxon>
        <taxon>Bacillati</taxon>
        <taxon>Bacillota</taxon>
        <taxon>Bacilli</taxon>
        <taxon>Bacillales</taxon>
        <taxon>Paenibacillaceae</taxon>
        <taxon>Aneurinibacillus group</taxon>
        <taxon>Aneurinibacillus</taxon>
    </lineage>
</organism>
<evidence type="ECO:0000256" key="2">
    <source>
        <dbReference type="ARBA" id="ARBA00022747"/>
    </source>
</evidence>
<dbReference type="CDD" id="cd17496">
    <property type="entry name" value="RMtype1_S_BliBORF2384P-TRD1-CR1_like"/>
    <property type="match status" value="1"/>
</dbReference>
<dbReference type="InterPro" id="IPR000055">
    <property type="entry name" value="Restrct_endonuc_typeI_TRD"/>
</dbReference>
<dbReference type="Pfam" id="PF01420">
    <property type="entry name" value="Methylase_S"/>
    <property type="match status" value="2"/>
</dbReference>
<evidence type="ECO:0000313" key="5">
    <source>
        <dbReference type="EMBL" id="SDH21675.1"/>
    </source>
</evidence>
<dbReference type="OrthoDB" id="9795776at2"/>
<dbReference type="InterPro" id="IPR044946">
    <property type="entry name" value="Restrct_endonuc_typeI_TRD_sf"/>
</dbReference>
<gene>
    <name evidence="5" type="ORF">SAMN04489735_101663</name>
</gene>
<dbReference type="GO" id="GO:0003677">
    <property type="term" value="F:DNA binding"/>
    <property type="evidence" value="ECO:0007669"/>
    <property type="project" value="UniProtKB-KW"/>
</dbReference>
<dbReference type="InterPro" id="IPR052021">
    <property type="entry name" value="Type-I_RS_S_subunit"/>
</dbReference>
<dbReference type="Gene3D" id="3.90.220.20">
    <property type="entry name" value="DNA methylase specificity domains"/>
    <property type="match status" value="2"/>
</dbReference>
<sequence length="443" mass="50343">MSFNKKKDTLLGQIPDDWEIFSVQELVDMDILEKPMDGNHGSLHPVNKDFVNNGIPFIMASDIKNGKIDYSSCKFLSEETSKKLKKGFAVEGDVLLTHKATIGRTAIVKNILTQYIMLTPQVTYYRVKNLRELDNKFLKYYFDWDNFQNLLHSWSNSGSTRAYIGITAQRKLPILLPKIKDQKFIVNILSTLDEKIETNNQINEKLEEMAQALFKHWFVDFEFPNENGEPYKSSGGEMVESELGMIPKGWNVVTLEKIAELIMGLSPKSSTYNEDGIGLPLLNGAADFDKNNLRPSRFTSDPKRVSKKEDWLLCIRGTIGNLTFSDGDYALGRGVAAIRAKESMYREIIYFNLQKSIKELISLASGSVISGLSKQDINNLKIITPDKKILTVFHNLIHKIQQEQIDLKSQNKVLSKIRDILLPKLMSGEIRVPLDNETLVEQS</sequence>